<dbReference type="Proteomes" id="UP000032141">
    <property type="component" value="Chromosome C2"/>
</dbReference>
<feature type="compositionally biased region" description="Basic and acidic residues" evidence="1">
    <location>
        <begin position="274"/>
        <end position="288"/>
    </location>
</feature>
<feature type="compositionally biased region" description="Low complexity" evidence="1">
    <location>
        <begin position="13"/>
        <end position="24"/>
    </location>
</feature>
<reference evidence="2" key="2">
    <citation type="submission" date="2015-03" db="UniProtKB">
        <authorList>
            <consortium name="EnsemblPlants"/>
        </authorList>
    </citation>
    <scope>IDENTIFICATION</scope>
</reference>
<dbReference type="PANTHER" id="PTHR33240">
    <property type="entry name" value="OS08G0508500 PROTEIN"/>
    <property type="match status" value="1"/>
</dbReference>
<keyword evidence="3" id="KW-1185">Reference proteome</keyword>
<feature type="region of interest" description="Disordered" evidence="1">
    <location>
        <begin position="142"/>
        <end position="199"/>
    </location>
</feature>
<feature type="compositionally biased region" description="Basic and acidic residues" evidence="1">
    <location>
        <begin position="235"/>
        <end position="255"/>
    </location>
</feature>
<dbReference type="Gramene" id="Bo2g140320.1">
    <property type="protein sequence ID" value="Bo2g140320.1"/>
    <property type="gene ID" value="Bo2g140320"/>
</dbReference>
<sequence length="467" mass="51453">MEEDTNAILSKMNAPKAPAAKNANTRQKPHQHAPTDKNGCKDGYMYVVNENNVLVSTLVVRGEGWNKWVRELDSPDKPVDTVCTTQPTAGAGSAAGSSRTVDLTKHCKYHDVKGHDTTECKSLYAHYLSSLASGEFKFEPLKAKPKSGKSWSKNKKRRAQRKATGKGRQNDAQRQDDEEETPKDNGEGDSSADEEHPANRRRIEVILSQQSLSSDDDSDNTPVLGDLRDVLKRKFESENDSSPKHKDLRTLLDTRKSRRISTNDANNNKGPITDLRDKGSPPSEDTVRSVKDYRRLVATSQKWPTKPTNHLPITFSPDDAEGVHAPHNDPLLVVLGIGETLTGFNGSSETILGTIRLPVRACGVTRTVKFAVVITKAPYHAILGWLHSMQAVPSTYHQCVKFPGTDGRIKTLRGDQKAARDLLVATVKLQRSSLPVNSVSPPTSKVRSQESEILELPTDDADQSRTT</sequence>
<dbReference type="eggNOG" id="KOG0017">
    <property type="taxonomic scope" value="Eukaryota"/>
</dbReference>
<protein>
    <submittedName>
        <fullName evidence="2">Uncharacterized protein</fullName>
    </submittedName>
</protein>
<dbReference type="PANTHER" id="PTHR33240:SF8">
    <property type="entry name" value="OS03G0439900 PROTEIN"/>
    <property type="match status" value="1"/>
</dbReference>
<proteinExistence type="predicted"/>
<accession>A0A0D3AW35</accession>
<evidence type="ECO:0000313" key="2">
    <source>
        <dbReference type="EnsemblPlants" id="Bo2g140320.1"/>
    </source>
</evidence>
<dbReference type="EnsemblPlants" id="Bo2g140320.1">
    <property type="protein sequence ID" value="Bo2g140320.1"/>
    <property type="gene ID" value="Bo2g140320"/>
</dbReference>
<reference evidence="2 3" key="1">
    <citation type="journal article" date="2014" name="Genome Biol.">
        <title>Transcriptome and methylome profiling reveals relics of genome dominance in the mesopolyploid Brassica oleracea.</title>
        <authorList>
            <person name="Parkin I.A."/>
            <person name="Koh C."/>
            <person name="Tang H."/>
            <person name="Robinson S.J."/>
            <person name="Kagale S."/>
            <person name="Clarke W.E."/>
            <person name="Town C.D."/>
            <person name="Nixon J."/>
            <person name="Krishnakumar V."/>
            <person name="Bidwell S.L."/>
            <person name="Denoeud F."/>
            <person name="Belcram H."/>
            <person name="Links M.G."/>
            <person name="Just J."/>
            <person name="Clarke C."/>
            <person name="Bender T."/>
            <person name="Huebert T."/>
            <person name="Mason A.S."/>
            <person name="Pires J.C."/>
            <person name="Barker G."/>
            <person name="Moore J."/>
            <person name="Walley P.G."/>
            <person name="Manoli S."/>
            <person name="Batley J."/>
            <person name="Edwards D."/>
            <person name="Nelson M.N."/>
            <person name="Wang X."/>
            <person name="Paterson A.H."/>
            <person name="King G."/>
            <person name="Bancroft I."/>
            <person name="Chalhoub B."/>
            <person name="Sharpe A.G."/>
        </authorList>
    </citation>
    <scope>NUCLEOTIDE SEQUENCE</scope>
    <source>
        <strain evidence="2 3">cv. TO1000</strain>
    </source>
</reference>
<feature type="region of interest" description="Disordered" evidence="1">
    <location>
        <begin position="235"/>
        <end position="288"/>
    </location>
</feature>
<feature type="compositionally biased region" description="Polar residues" evidence="1">
    <location>
        <begin position="260"/>
        <end position="270"/>
    </location>
</feature>
<feature type="region of interest" description="Disordered" evidence="1">
    <location>
        <begin position="1"/>
        <end position="38"/>
    </location>
</feature>
<name>A0A0D3AW35_BRAOL</name>
<evidence type="ECO:0000256" key="1">
    <source>
        <dbReference type="SAM" id="MobiDB-lite"/>
    </source>
</evidence>
<feature type="compositionally biased region" description="Basic residues" evidence="1">
    <location>
        <begin position="143"/>
        <end position="165"/>
    </location>
</feature>
<evidence type="ECO:0000313" key="3">
    <source>
        <dbReference type="Proteomes" id="UP000032141"/>
    </source>
</evidence>
<dbReference type="HOGENOM" id="CLU_585763_0_0_1"/>
<organism evidence="2 3">
    <name type="scientific">Brassica oleracea var. oleracea</name>
    <dbReference type="NCBI Taxonomy" id="109376"/>
    <lineage>
        <taxon>Eukaryota</taxon>
        <taxon>Viridiplantae</taxon>
        <taxon>Streptophyta</taxon>
        <taxon>Embryophyta</taxon>
        <taxon>Tracheophyta</taxon>
        <taxon>Spermatophyta</taxon>
        <taxon>Magnoliopsida</taxon>
        <taxon>eudicotyledons</taxon>
        <taxon>Gunneridae</taxon>
        <taxon>Pentapetalae</taxon>
        <taxon>rosids</taxon>
        <taxon>malvids</taxon>
        <taxon>Brassicales</taxon>
        <taxon>Brassicaceae</taxon>
        <taxon>Brassiceae</taxon>
        <taxon>Brassica</taxon>
    </lineage>
</organism>
<feature type="region of interest" description="Disordered" evidence="1">
    <location>
        <begin position="434"/>
        <end position="467"/>
    </location>
</feature>
<dbReference type="AlphaFoldDB" id="A0A0D3AW35"/>
<feature type="compositionally biased region" description="Polar residues" evidence="1">
    <location>
        <begin position="434"/>
        <end position="446"/>
    </location>
</feature>